<feature type="transmembrane region" description="Helical" evidence="8">
    <location>
        <begin position="129"/>
        <end position="149"/>
    </location>
</feature>
<dbReference type="Pfam" id="PF00528">
    <property type="entry name" value="BPD_transp_1"/>
    <property type="match status" value="2"/>
</dbReference>
<keyword evidence="4" id="KW-0997">Cell inner membrane</keyword>
<dbReference type="InterPro" id="IPR000515">
    <property type="entry name" value="MetI-like"/>
</dbReference>
<gene>
    <name evidence="10" type="ORF">J2S63_000013</name>
</gene>
<organism evidence="10 11">
    <name type="scientific">Nocardioides marmoribigeumensis</name>
    <dbReference type="NCBI Taxonomy" id="433649"/>
    <lineage>
        <taxon>Bacteria</taxon>
        <taxon>Bacillati</taxon>
        <taxon>Actinomycetota</taxon>
        <taxon>Actinomycetes</taxon>
        <taxon>Propionibacteriales</taxon>
        <taxon>Nocardioidaceae</taxon>
        <taxon>Nocardioides</taxon>
    </lineage>
</organism>
<dbReference type="CDD" id="cd06261">
    <property type="entry name" value="TM_PBP2"/>
    <property type="match status" value="2"/>
</dbReference>
<dbReference type="InterPro" id="IPR035906">
    <property type="entry name" value="MetI-like_sf"/>
</dbReference>
<keyword evidence="7 8" id="KW-0472">Membrane</keyword>
<reference evidence="10 11" key="1">
    <citation type="submission" date="2023-07" db="EMBL/GenBank/DDBJ databases">
        <title>Sequencing the genomes of 1000 actinobacteria strains.</title>
        <authorList>
            <person name="Klenk H.-P."/>
        </authorList>
    </citation>
    <scope>NUCLEOTIDE SEQUENCE [LARGE SCALE GENOMIC DNA]</scope>
    <source>
        <strain evidence="10 11">DSM 19426</strain>
    </source>
</reference>
<keyword evidence="3" id="KW-1003">Cell membrane</keyword>
<dbReference type="SUPFAM" id="SSF161098">
    <property type="entry name" value="MetI-like"/>
    <property type="match status" value="2"/>
</dbReference>
<keyword evidence="11" id="KW-1185">Reference proteome</keyword>
<dbReference type="RefSeq" id="WP_310296933.1">
    <property type="nucleotide sequence ID" value="NZ_BAAAPS010000006.1"/>
</dbReference>
<feature type="domain" description="ABC transmembrane type-1" evidence="9">
    <location>
        <begin position="67"/>
        <end position="252"/>
    </location>
</feature>
<keyword evidence="2 8" id="KW-0813">Transport</keyword>
<comment type="similarity">
    <text evidence="8">Belongs to the binding-protein-dependent transport system permease family.</text>
</comment>
<evidence type="ECO:0000313" key="10">
    <source>
        <dbReference type="EMBL" id="MDR7360460.1"/>
    </source>
</evidence>
<keyword evidence="5 8" id="KW-0812">Transmembrane</keyword>
<dbReference type="PANTHER" id="PTHR43357">
    <property type="entry name" value="INNER MEMBRANE ABC TRANSPORTER PERMEASE PROTEIN YDCV"/>
    <property type="match status" value="1"/>
</dbReference>
<dbReference type="PROSITE" id="PS50928">
    <property type="entry name" value="ABC_TM1"/>
    <property type="match status" value="2"/>
</dbReference>
<evidence type="ECO:0000259" key="9">
    <source>
        <dbReference type="PROSITE" id="PS50928"/>
    </source>
</evidence>
<feature type="transmembrane region" description="Helical" evidence="8">
    <location>
        <begin position="491"/>
        <end position="512"/>
    </location>
</feature>
<evidence type="ECO:0000256" key="2">
    <source>
        <dbReference type="ARBA" id="ARBA00022448"/>
    </source>
</evidence>
<name>A0ABU2BP89_9ACTN</name>
<evidence type="ECO:0000256" key="8">
    <source>
        <dbReference type="RuleBase" id="RU363032"/>
    </source>
</evidence>
<dbReference type="Proteomes" id="UP001183648">
    <property type="component" value="Unassembled WGS sequence"/>
</dbReference>
<proteinExistence type="inferred from homology"/>
<keyword evidence="6 8" id="KW-1133">Transmembrane helix</keyword>
<protein>
    <submittedName>
        <fullName evidence="10">Iron(III) transport system permease protein</fullName>
    </submittedName>
</protein>
<feature type="transmembrane region" description="Helical" evidence="8">
    <location>
        <begin position="103"/>
        <end position="123"/>
    </location>
</feature>
<comment type="subcellular location">
    <subcellularLocation>
        <location evidence="1">Cell inner membrane</location>
        <topology evidence="1">Multi-pass membrane protein</topology>
    </subcellularLocation>
    <subcellularLocation>
        <location evidence="8">Cell membrane</location>
        <topology evidence="8">Multi-pass membrane protein</topology>
    </subcellularLocation>
</comment>
<evidence type="ECO:0000256" key="3">
    <source>
        <dbReference type="ARBA" id="ARBA00022475"/>
    </source>
</evidence>
<dbReference type="Gene3D" id="1.10.3720.10">
    <property type="entry name" value="MetI-like"/>
    <property type="match status" value="2"/>
</dbReference>
<feature type="transmembrane region" description="Helical" evidence="8">
    <location>
        <begin position="326"/>
        <end position="348"/>
    </location>
</feature>
<evidence type="ECO:0000256" key="1">
    <source>
        <dbReference type="ARBA" id="ARBA00004429"/>
    </source>
</evidence>
<feature type="transmembrane region" description="Helical" evidence="8">
    <location>
        <begin position="21"/>
        <end position="46"/>
    </location>
</feature>
<feature type="transmembrane region" description="Helical" evidence="8">
    <location>
        <begin position="282"/>
        <end position="306"/>
    </location>
</feature>
<evidence type="ECO:0000313" key="11">
    <source>
        <dbReference type="Proteomes" id="UP001183648"/>
    </source>
</evidence>
<evidence type="ECO:0000256" key="5">
    <source>
        <dbReference type="ARBA" id="ARBA00022692"/>
    </source>
</evidence>
<feature type="transmembrane region" description="Helical" evidence="8">
    <location>
        <begin position="188"/>
        <end position="210"/>
    </location>
</feature>
<feature type="transmembrane region" description="Helical" evidence="8">
    <location>
        <begin position="360"/>
        <end position="382"/>
    </location>
</feature>
<feature type="transmembrane region" description="Helical" evidence="8">
    <location>
        <begin position="66"/>
        <end position="91"/>
    </location>
</feature>
<feature type="transmembrane region" description="Helical" evidence="8">
    <location>
        <begin position="449"/>
        <end position="471"/>
    </location>
</feature>
<evidence type="ECO:0000256" key="7">
    <source>
        <dbReference type="ARBA" id="ARBA00023136"/>
    </source>
</evidence>
<accession>A0ABU2BP89</accession>
<feature type="domain" description="ABC transmembrane type-1" evidence="9">
    <location>
        <begin position="322"/>
        <end position="512"/>
    </location>
</feature>
<evidence type="ECO:0000256" key="4">
    <source>
        <dbReference type="ARBA" id="ARBA00022519"/>
    </source>
</evidence>
<dbReference type="EMBL" id="JAVDYG010000001">
    <property type="protein sequence ID" value="MDR7360460.1"/>
    <property type="molecule type" value="Genomic_DNA"/>
</dbReference>
<evidence type="ECO:0000256" key="6">
    <source>
        <dbReference type="ARBA" id="ARBA00022989"/>
    </source>
</evidence>
<comment type="caution">
    <text evidence="10">The sequence shown here is derived from an EMBL/GenBank/DDBJ whole genome shotgun (WGS) entry which is preliminary data.</text>
</comment>
<dbReference type="PANTHER" id="PTHR43357:SF3">
    <property type="entry name" value="FE(3+)-TRANSPORT SYSTEM PERMEASE PROTEIN FBPB 2"/>
    <property type="match status" value="1"/>
</dbReference>
<sequence length="526" mass="54461">MTTAPEATPARPLRSGTTRPPWPLVVLGAVIACGALVPIGYVVWYAVDLGPSATWELLARPRVAELLRNTVGLLLGVVTISTVLGTATAWLVESTDLPGKLGWHALLVAPLAVPAFVNSYAWISTTSSVQSYLGAVTVVSLSYYPLVYLPVVATLRGLDPALVESAQALGLSRWQAFRRVTLPLLRSAVAGGALLVGLHTLAEFGALQMLRFPTFTTAIYDQYRSAFNSAPGTVLAGVLVSSCLVLLALEVVVRGRGPVARVGAGSARDAVPVDLGRSTVPVLAGLTGLVVLALGVPGYALVHWLVVGSSRAFPVDQVAHAAVSTMSLAALAAAVTVVAAVPVCWLVVRHPSPVSLVVERATYSAHALPGIVVALALVAVSIRVVPALYQTMPVLVLAYATLFLPRAIVSVRASLEQAPPVLSDVARSLGLHPLQAMARVTLPLLRPGLGAGAALVFLAVSTELTATLLLAPTGTTTLATEFWSASSSARYAAAAPYALLLVAVSVPATIFLGMQARRGLVRGGEA</sequence>
<feature type="transmembrane region" description="Helical" evidence="8">
    <location>
        <begin position="230"/>
        <end position="253"/>
    </location>
</feature>